<evidence type="ECO:0000313" key="13">
    <source>
        <dbReference type="Proteomes" id="UP001149090"/>
    </source>
</evidence>
<dbReference type="Proteomes" id="UP001149090">
    <property type="component" value="Unassembled WGS sequence"/>
</dbReference>
<dbReference type="InterPro" id="IPR000961">
    <property type="entry name" value="AGC-kinase_C"/>
</dbReference>
<dbReference type="OrthoDB" id="63267at2759"/>
<dbReference type="InterPro" id="IPR045270">
    <property type="entry name" value="STKc_AGC"/>
</dbReference>
<protein>
    <recommendedName>
        <fullName evidence="1">non-specific serine/threonine protein kinase</fullName>
        <ecNumber evidence="1">2.7.11.1</ecNumber>
    </recommendedName>
</protein>
<dbReference type="PROSITE" id="PS50011">
    <property type="entry name" value="PROTEIN_KINASE_DOM"/>
    <property type="match status" value="1"/>
</dbReference>
<evidence type="ECO:0000256" key="5">
    <source>
        <dbReference type="ARBA" id="ARBA00022741"/>
    </source>
</evidence>
<dbReference type="PANTHER" id="PTHR24356">
    <property type="entry name" value="SERINE/THREONINE-PROTEIN KINASE"/>
    <property type="match status" value="1"/>
</dbReference>
<dbReference type="InterPro" id="IPR000719">
    <property type="entry name" value="Prot_kinase_dom"/>
</dbReference>
<evidence type="ECO:0000256" key="4">
    <source>
        <dbReference type="ARBA" id="ARBA00022679"/>
    </source>
</evidence>
<dbReference type="Pfam" id="PF00069">
    <property type="entry name" value="Pkinase"/>
    <property type="match status" value="1"/>
</dbReference>
<dbReference type="InterPro" id="IPR011009">
    <property type="entry name" value="Kinase-like_dom_sf"/>
</dbReference>
<dbReference type="SUPFAM" id="SSF56112">
    <property type="entry name" value="Protein kinase-like (PK-like)"/>
    <property type="match status" value="1"/>
</dbReference>
<keyword evidence="4" id="KW-0808">Transferase</keyword>
<dbReference type="EC" id="2.7.11.1" evidence="1"/>
<sequence length="345" mass="39664">MGSICSKKGKEITLEDFEVIQVISKGKNSKISIVKEKESKQIYVLKAFNKSQIIEKGLVANVTKERNLLIRLKSAFAVNAHCCFQNEDNLFFVMDFISGFDLFSQMQIFQEFEENVLKFYIAELLVALEDIHKLGSIHGDLKPENIMIDSNGHLCLIDFGSTKLIENNLDSNSEVQLVCGTIGYIAPELLLLRNPSYSSDFYSLGAILYEFLHGLPPFYSEDKSLMAQQIIRESPLFSSQISKECESLLKGLLEKDPNKRLGNKGSQEIRDHIFFKDINWEQIEKKQFNPFFVPTTQFIDLKFEKNILEELELSSIITDKEQKQFQKFNFNTVLENGIIRRIDLI</sequence>
<dbReference type="CDD" id="cd05123">
    <property type="entry name" value="STKc_AGC"/>
    <property type="match status" value="1"/>
</dbReference>
<accession>A0A9Q0REV2</accession>
<dbReference type="GO" id="GO:0004674">
    <property type="term" value="F:protein serine/threonine kinase activity"/>
    <property type="evidence" value="ECO:0007669"/>
    <property type="project" value="UniProtKB-KW"/>
</dbReference>
<keyword evidence="13" id="KW-1185">Reference proteome</keyword>
<feature type="domain" description="Protein kinase" evidence="10">
    <location>
        <begin position="17"/>
        <end position="275"/>
    </location>
</feature>
<comment type="catalytic activity">
    <reaction evidence="8">
        <text>L-threonyl-[protein] + ATP = O-phospho-L-threonyl-[protein] + ADP + H(+)</text>
        <dbReference type="Rhea" id="RHEA:46608"/>
        <dbReference type="Rhea" id="RHEA-COMP:11060"/>
        <dbReference type="Rhea" id="RHEA-COMP:11605"/>
        <dbReference type="ChEBI" id="CHEBI:15378"/>
        <dbReference type="ChEBI" id="CHEBI:30013"/>
        <dbReference type="ChEBI" id="CHEBI:30616"/>
        <dbReference type="ChEBI" id="CHEBI:61977"/>
        <dbReference type="ChEBI" id="CHEBI:456216"/>
        <dbReference type="EC" id="2.7.11.1"/>
    </reaction>
</comment>
<dbReference type="FunFam" id="1.10.510.10:FF:000048">
    <property type="entry name" value="Protein kinase C"/>
    <property type="match status" value="1"/>
</dbReference>
<keyword evidence="2 12" id="KW-0723">Serine/threonine-protein kinase</keyword>
<comment type="caution">
    <text evidence="12">The sequence shown here is derived from an EMBL/GenBank/DDBJ whole genome shotgun (WGS) entry which is preliminary data.</text>
</comment>
<keyword evidence="7" id="KW-0067">ATP-binding</keyword>
<evidence type="ECO:0000256" key="9">
    <source>
        <dbReference type="ARBA" id="ARBA00048679"/>
    </source>
</evidence>
<dbReference type="OMA" id="TPQYMAV"/>
<keyword evidence="5" id="KW-0547">Nucleotide-binding</keyword>
<name>A0A9Q0REV2_ANAIG</name>
<keyword evidence="6 12" id="KW-0418">Kinase</keyword>
<dbReference type="Gene3D" id="3.30.200.20">
    <property type="entry name" value="Phosphorylase Kinase, domain 1"/>
    <property type="match status" value="1"/>
</dbReference>
<dbReference type="PANTHER" id="PTHR24356:SF422">
    <property type="entry name" value="PROTEIN KINASE DOMAIN-CONTAINING PROTEIN"/>
    <property type="match status" value="1"/>
</dbReference>
<evidence type="ECO:0000256" key="7">
    <source>
        <dbReference type="ARBA" id="ARBA00022840"/>
    </source>
</evidence>
<evidence type="ECO:0000313" key="12">
    <source>
        <dbReference type="EMBL" id="KAJ5077484.1"/>
    </source>
</evidence>
<organism evidence="12 13">
    <name type="scientific">Anaeramoeba ignava</name>
    <name type="common">Anaerobic marine amoeba</name>
    <dbReference type="NCBI Taxonomy" id="1746090"/>
    <lineage>
        <taxon>Eukaryota</taxon>
        <taxon>Metamonada</taxon>
        <taxon>Anaeramoebidae</taxon>
        <taxon>Anaeramoeba</taxon>
    </lineage>
</organism>
<dbReference type="AlphaFoldDB" id="A0A9Q0REV2"/>
<dbReference type="Gene3D" id="1.10.510.10">
    <property type="entry name" value="Transferase(Phosphotransferase) domain 1"/>
    <property type="match status" value="1"/>
</dbReference>
<proteinExistence type="predicted"/>
<evidence type="ECO:0000256" key="3">
    <source>
        <dbReference type="ARBA" id="ARBA00022553"/>
    </source>
</evidence>
<dbReference type="PROSITE" id="PS51285">
    <property type="entry name" value="AGC_KINASE_CTER"/>
    <property type="match status" value="1"/>
</dbReference>
<reference evidence="12" key="1">
    <citation type="submission" date="2022-10" db="EMBL/GenBank/DDBJ databases">
        <title>Novel sulphate-reducing endosymbionts in the free-living metamonad Anaeramoeba.</title>
        <authorList>
            <person name="Jerlstrom-Hultqvist J."/>
            <person name="Cepicka I."/>
            <person name="Gallot-Lavallee L."/>
            <person name="Salas-Leiva D."/>
            <person name="Curtis B.A."/>
            <person name="Zahonova K."/>
            <person name="Pipaliya S."/>
            <person name="Dacks J."/>
            <person name="Roger A.J."/>
        </authorList>
    </citation>
    <scope>NUCLEOTIDE SEQUENCE</scope>
    <source>
        <strain evidence="12">BMAN</strain>
    </source>
</reference>
<keyword evidence="3" id="KW-0597">Phosphoprotein</keyword>
<evidence type="ECO:0000256" key="8">
    <source>
        <dbReference type="ARBA" id="ARBA00047899"/>
    </source>
</evidence>
<evidence type="ECO:0000259" key="11">
    <source>
        <dbReference type="PROSITE" id="PS51285"/>
    </source>
</evidence>
<dbReference type="SMART" id="SM00220">
    <property type="entry name" value="S_TKc"/>
    <property type="match status" value="1"/>
</dbReference>
<gene>
    <name evidence="12" type="ORF">M0811_06007</name>
</gene>
<evidence type="ECO:0000256" key="2">
    <source>
        <dbReference type="ARBA" id="ARBA00022527"/>
    </source>
</evidence>
<evidence type="ECO:0000256" key="1">
    <source>
        <dbReference type="ARBA" id="ARBA00012513"/>
    </source>
</evidence>
<evidence type="ECO:0000259" key="10">
    <source>
        <dbReference type="PROSITE" id="PS50011"/>
    </source>
</evidence>
<dbReference type="InterPro" id="IPR050236">
    <property type="entry name" value="Ser_Thr_kinase_AGC"/>
</dbReference>
<feature type="domain" description="AGC-kinase C-terminal" evidence="11">
    <location>
        <begin position="276"/>
        <end position="340"/>
    </location>
</feature>
<dbReference type="GO" id="GO:0005524">
    <property type="term" value="F:ATP binding"/>
    <property type="evidence" value="ECO:0007669"/>
    <property type="project" value="UniProtKB-KW"/>
</dbReference>
<dbReference type="EMBL" id="JAPDFW010000058">
    <property type="protein sequence ID" value="KAJ5077484.1"/>
    <property type="molecule type" value="Genomic_DNA"/>
</dbReference>
<dbReference type="GO" id="GO:0035556">
    <property type="term" value="P:intracellular signal transduction"/>
    <property type="evidence" value="ECO:0007669"/>
    <property type="project" value="TreeGrafter"/>
</dbReference>
<evidence type="ECO:0000256" key="6">
    <source>
        <dbReference type="ARBA" id="ARBA00022777"/>
    </source>
</evidence>
<comment type="catalytic activity">
    <reaction evidence="9">
        <text>L-seryl-[protein] + ATP = O-phospho-L-seryl-[protein] + ADP + H(+)</text>
        <dbReference type="Rhea" id="RHEA:17989"/>
        <dbReference type="Rhea" id="RHEA-COMP:9863"/>
        <dbReference type="Rhea" id="RHEA-COMP:11604"/>
        <dbReference type="ChEBI" id="CHEBI:15378"/>
        <dbReference type="ChEBI" id="CHEBI:29999"/>
        <dbReference type="ChEBI" id="CHEBI:30616"/>
        <dbReference type="ChEBI" id="CHEBI:83421"/>
        <dbReference type="ChEBI" id="CHEBI:456216"/>
        <dbReference type="EC" id="2.7.11.1"/>
    </reaction>
</comment>